<dbReference type="PROSITE" id="PS00668">
    <property type="entry name" value="COMPLEX1_ND1_2"/>
    <property type="match status" value="1"/>
</dbReference>
<keyword evidence="5 6" id="KW-0520">NAD</keyword>
<feature type="transmembrane region" description="Helical" evidence="5">
    <location>
        <begin position="251"/>
        <end position="277"/>
    </location>
</feature>
<reference evidence="7 8" key="1">
    <citation type="submission" date="2020-12" db="EMBL/GenBank/DDBJ databases">
        <title>Bacterial novel species Adhaeribacter sp. BT258 isolated from soil.</title>
        <authorList>
            <person name="Jung H.-Y."/>
        </authorList>
    </citation>
    <scope>NUCLEOTIDE SEQUENCE [LARGE SCALE GENOMIC DNA]</scope>
    <source>
        <strain evidence="7 8">BT258</strain>
    </source>
</reference>
<evidence type="ECO:0000256" key="4">
    <source>
        <dbReference type="ARBA" id="ARBA00023136"/>
    </source>
</evidence>
<dbReference type="HAMAP" id="MF_01350">
    <property type="entry name" value="NDH1_NuoH"/>
    <property type="match status" value="1"/>
</dbReference>
<evidence type="ECO:0000256" key="6">
    <source>
        <dbReference type="RuleBase" id="RU000471"/>
    </source>
</evidence>
<feature type="transmembrane region" description="Helical" evidence="5">
    <location>
        <begin position="203"/>
        <end position="222"/>
    </location>
</feature>
<protein>
    <recommendedName>
        <fullName evidence="5">NADH-quinone oxidoreductase subunit H</fullName>
        <ecNumber evidence="5">7.1.1.-</ecNumber>
    </recommendedName>
    <alternativeName>
        <fullName evidence="5">NADH dehydrogenase I subunit H</fullName>
    </alternativeName>
    <alternativeName>
        <fullName evidence="5">NDH-1 subunit H</fullName>
    </alternativeName>
</protein>
<proteinExistence type="inferred from homology"/>
<keyword evidence="5" id="KW-0830">Ubiquinone</keyword>
<sequence length="364" mass="39865">MLALVLCLVLVLSMVVVLAYAERKIAAFMQDRLGPMEAGPYGSLQSVLDVVKLIQKEDIVPAAADKFLFKYAPVIIFAAVLAGFAVIPLTPAFIPSGTSLGVFYLLAILSLDVIGLLMAGWGSNNKFAVLGAMRSVAQIVSYEIPAGLAVLCVVMISQSLDFQEISFQQGILAHQTGTTNYLFGIKALGINTNEIGGFTTWNIFRAPFLLIAFLIYFIASLAESNRAPFDIPEAESELVAGFHTEYSGFRFAALFLAEYAMMLLVCLVAVVLFLGSWNTVLPNLGSMKLADWTTGQPGTLSGHLWGLFWLLSKTAILLFIQVAIRWTYPRLRVDQLMYLCWKVLTPVALGLVIIAAFWRLWMVG</sequence>
<comment type="similarity">
    <text evidence="5 6">Belongs to the complex I subunit 1 family.</text>
</comment>
<comment type="caution">
    <text evidence="5">Lacks conserved residue(s) required for the propagation of feature annotation.</text>
</comment>
<keyword evidence="5" id="KW-0874">Quinone</keyword>
<comment type="subunit">
    <text evidence="5">NDH-1 is composed of 14 different subunits. Subunits NuoA, H, J, K, L, M, N constitute the membrane sector of the complex.</text>
</comment>
<dbReference type="EMBL" id="JAEHFX010000010">
    <property type="protein sequence ID" value="MBK0404609.1"/>
    <property type="molecule type" value="Genomic_DNA"/>
</dbReference>
<evidence type="ECO:0000256" key="3">
    <source>
        <dbReference type="ARBA" id="ARBA00022989"/>
    </source>
</evidence>
<dbReference type="Pfam" id="PF00146">
    <property type="entry name" value="NADHdh"/>
    <property type="match status" value="1"/>
</dbReference>
<feature type="transmembrane region" description="Helical" evidence="5">
    <location>
        <begin position="336"/>
        <end position="361"/>
    </location>
</feature>
<dbReference type="PANTHER" id="PTHR11432">
    <property type="entry name" value="NADH DEHYDROGENASE SUBUNIT 1"/>
    <property type="match status" value="1"/>
</dbReference>
<keyword evidence="5" id="KW-1003">Cell membrane</keyword>
<feature type="transmembrane region" description="Helical" evidence="5">
    <location>
        <begin position="304"/>
        <end position="324"/>
    </location>
</feature>
<dbReference type="Proteomes" id="UP000644147">
    <property type="component" value="Unassembled WGS sequence"/>
</dbReference>
<evidence type="ECO:0000256" key="2">
    <source>
        <dbReference type="ARBA" id="ARBA00022692"/>
    </source>
</evidence>
<comment type="function">
    <text evidence="5">NDH-1 shuttles electrons from NADH, via FMN and iron-sulfur (Fe-S) centers, to quinones in the respiratory chain. The immediate electron acceptor for the enzyme in this species is believed to be ubiquinone. Couples the redox reaction to proton translocation (for every two electrons transferred, four hydrogen ions are translocated across the cytoplasmic membrane), and thus conserves the redox energy in a proton gradient. This subunit may bind ubiquinone.</text>
</comment>
<accession>A0ABS1C5H7</accession>
<keyword evidence="3 5" id="KW-1133">Transmembrane helix</keyword>
<gene>
    <name evidence="5" type="primary">nuoH</name>
    <name evidence="7" type="ORF">I5M27_16555</name>
</gene>
<dbReference type="InterPro" id="IPR018086">
    <property type="entry name" value="NADH_UbQ_OxRdtase_su1_CS"/>
</dbReference>
<feature type="transmembrane region" description="Helical" evidence="5">
    <location>
        <begin position="71"/>
        <end position="94"/>
    </location>
</feature>
<dbReference type="RefSeq" id="WP_200507445.1">
    <property type="nucleotide sequence ID" value="NZ_JAEHFX010000010.1"/>
</dbReference>
<evidence type="ECO:0000256" key="5">
    <source>
        <dbReference type="HAMAP-Rule" id="MF_01350"/>
    </source>
</evidence>
<keyword evidence="4 5" id="KW-0472">Membrane</keyword>
<evidence type="ECO:0000256" key="1">
    <source>
        <dbReference type="ARBA" id="ARBA00004141"/>
    </source>
</evidence>
<comment type="caution">
    <text evidence="7">The sequence shown here is derived from an EMBL/GenBank/DDBJ whole genome shotgun (WGS) entry which is preliminary data.</text>
</comment>
<comment type="catalytic activity">
    <reaction evidence="5">
        <text>a quinone + NADH + 5 H(+)(in) = a quinol + NAD(+) + 4 H(+)(out)</text>
        <dbReference type="Rhea" id="RHEA:57888"/>
        <dbReference type="ChEBI" id="CHEBI:15378"/>
        <dbReference type="ChEBI" id="CHEBI:24646"/>
        <dbReference type="ChEBI" id="CHEBI:57540"/>
        <dbReference type="ChEBI" id="CHEBI:57945"/>
        <dbReference type="ChEBI" id="CHEBI:132124"/>
    </reaction>
</comment>
<dbReference type="EC" id="7.1.1.-" evidence="5"/>
<organism evidence="7 8">
    <name type="scientific">Adhaeribacter terrigena</name>
    <dbReference type="NCBI Taxonomy" id="2793070"/>
    <lineage>
        <taxon>Bacteria</taxon>
        <taxon>Pseudomonadati</taxon>
        <taxon>Bacteroidota</taxon>
        <taxon>Cytophagia</taxon>
        <taxon>Cytophagales</taxon>
        <taxon>Hymenobacteraceae</taxon>
        <taxon>Adhaeribacter</taxon>
    </lineage>
</organism>
<keyword evidence="5" id="KW-1278">Translocase</keyword>
<keyword evidence="8" id="KW-1185">Reference proteome</keyword>
<name>A0ABS1C5H7_9BACT</name>
<evidence type="ECO:0000313" key="8">
    <source>
        <dbReference type="Proteomes" id="UP000644147"/>
    </source>
</evidence>
<feature type="transmembrane region" description="Helical" evidence="5">
    <location>
        <begin position="101"/>
        <end position="121"/>
    </location>
</feature>
<dbReference type="InterPro" id="IPR001694">
    <property type="entry name" value="NADH_UbQ_OxRdtase_su1/FPO"/>
</dbReference>
<dbReference type="PANTHER" id="PTHR11432:SF3">
    <property type="entry name" value="NADH-UBIQUINONE OXIDOREDUCTASE CHAIN 1"/>
    <property type="match status" value="1"/>
</dbReference>
<comment type="subcellular location">
    <subcellularLocation>
        <location evidence="5 6">Cell membrane</location>
        <topology evidence="5 6">Multi-pass membrane protein</topology>
    </subcellularLocation>
    <subcellularLocation>
        <location evidence="1">Membrane</location>
        <topology evidence="1">Multi-pass membrane protein</topology>
    </subcellularLocation>
</comment>
<keyword evidence="2 5" id="KW-0812">Transmembrane</keyword>
<evidence type="ECO:0000313" key="7">
    <source>
        <dbReference type="EMBL" id="MBK0404609.1"/>
    </source>
</evidence>